<accession>A0A081BGR8</accession>
<proteinExistence type="predicted"/>
<sequence length="95" mass="10962">MKDSYQYPLETDWSTEDMIAVTNLYHCVEEAYESANGVSKNELDGWYKQFKEVVPTKAQEKQLDKSFQKASGYSIYRTMQASQKATSKRVKMSEG</sequence>
<dbReference type="InterPro" id="IPR023324">
    <property type="entry name" value="BH2638-like_sf"/>
</dbReference>
<dbReference type="Gene3D" id="1.10.220.80">
    <property type="entry name" value="BH2638-like"/>
    <property type="match status" value="1"/>
</dbReference>
<dbReference type="InterPro" id="IPR007920">
    <property type="entry name" value="UPF0223"/>
</dbReference>
<name>A0A081BGR8_9LACO</name>
<dbReference type="AlphaFoldDB" id="A0A081BGR8"/>
<dbReference type="Proteomes" id="UP000028700">
    <property type="component" value="Unassembled WGS sequence"/>
</dbReference>
<protein>
    <submittedName>
        <fullName evidence="1">Uncharacterized protein</fullName>
    </submittedName>
</protein>
<organism evidence="1 2">
    <name type="scientific">Secundilactobacillus oryzae JCM 18671</name>
    <dbReference type="NCBI Taxonomy" id="1291743"/>
    <lineage>
        <taxon>Bacteria</taxon>
        <taxon>Bacillati</taxon>
        <taxon>Bacillota</taxon>
        <taxon>Bacilli</taxon>
        <taxon>Lactobacillales</taxon>
        <taxon>Lactobacillaceae</taxon>
        <taxon>Secundilactobacillus</taxon>
    </lineage>
</organism>
<dbReference type="eggNOG" id="COG4476">
    <property type="taxonomic scope" value="Bacteria"/>
</dbReference>
<dbReference type="EMBL" id="BBJM01000003">
    <property type="protein sequence ID" value="GAK47236.1"/>
    <property type="molecule type" value="Genomic_DNA"/>
</dbReference>
<dbReference type="PIRSF" id="PIRSF037260">
    <property type="entry name" value="UPF0223"/>
    <property type="match status" value="1"/>
</dbReference>
<gene>
    <name evidence="1" type="ORF">LOSG293_030750</name>
</gene>
<reference evidence="1" key="1">
    <citation type="journal article" date="2014" name="Genome Announc.">
        <title>Draft Genome Sequence of Lactobacillus oryzae Strain SG293T.</title>
        <authorList>
            <person name="Tanizawa Y."/>
            <person name="Fujisawa T."/>
            <person name="Mochizuki T."/>
            <person name="Kaminuma E."/>
            <person name="Nakamura Y."/>
            <person name="Tohno M."/>
        </authorList>
    </citation>
    <scope>NUCLEOTIDE SEQUENCE [LARGE SCALE GENOMIC DNA]</scope>
    <source>
        <strain evidence="1">SG293</strain>
    </source>
</reference>
<dbReference type="OrthoDB" id="1649074at2"/>
<keyword evidence="2" id="KW-1185">Reference proteome</keyword>
<dbReference type="STRING" id="1291743.LOSG293_030750"/>
<evidence type="ECO:0000313" key="2">
    <source>
        <dbReference type="Proteomes" id="UP000028700"/>
    </source>
</evidence>
<dbReference type="SUPFAM" id="SSF158504">
    <property type="entry name" value="BH2638-like"/>
    <property type="match status" value="1"/>
</dbReference>
<dbReference type="NCBIfam" id="NF003353">
    <property type="entry name" value="PRK04387.1"/>
    <property type="match status" value="1"/>
</dbReference>
<dbReference type="RefSeq" id="WP_034526262.1">
    <property type="nucleotide sequence ID" value="NZ_BBAZ01000003.1"/>
</dbReference>
<dbReference type="Pfam" id="PF05256">
    <property type="entry name" value="UPF0223"/>
    <property type="match status" value="1"/>
</dbReference>
<comment type="caution">
    <text evidence="1">The sequence shown here is derived from an EMBL/GenBank/DDBJ whole genome shotgun (WGS) entry which is preliminary data.</text>
</comment>
<evidence type="ECO:0000313" key="1">
    <source>
        <dbReference type="EMBL" id="GAK47236.1"/>
    </source>
</evidence>